<evidence type="ECO:0000313" key="1">
    <source>
        <dbReference type="EMBL" id="APU67667.1"/>
    </source>
</evidence>
<proteinExistence type="predicted"/>
<dbReference type="Proteomes" id="UP000186230">
    <property type="component" value="Chromosome"/>
</dbReference>
<dbReference type="STRING" id="1229726.GRFL_0943"/>
<organism evidence="1 2">
    <name type="scientific">Christiangramia flava JLT2011</name>
    <dbReference type="NCBI Taxonomy" id="1229726"/>
    <lineage>
        <taxon>Bacteria</taxon>
        <taxon>Pseudomonadati</taxon>
        <taxon>Bacteroidota</taxon>
        <taxon>Flavobacteriia</taxon>
        <taxon>Flavobacteriales</taxon>
        <taxon>Flavobacteriaceae</taxon>
        <taxon>Christiangramia</taxon>
    </lineage>
</organism>
<reference evidence="1 2" key="1">
    <citation type="submission" date="2016-07" db="EMBL/GenBank/DDBJ databases">
        <title>Multi-omics approach to identify versatile polysaccharide utilization systems of a marine flavobacterium Gramella flava.</title>
        <authorList>
            <person name="Tang K."/>
        </authorList>
    </citation>
    <scope>NUCLEOTIDE SEQUENCE [LARGE SCALE GENOMIC DNA]</scope>
    <source>
        <strain evidence="1 2">JLT2011</strain>
    </source>
</reference>
<dbReference type="KEGG" id="gfl:GRFL_0943"/>
<dbReference type="AlphaFoldDB" id="A0A1L7I226"/>
<evidence type="ECO:0000313" key="2">
    <source>
        <dbReference type="Proteomes" id="UP000186230"/>
    </source>
</evidence>
<gene>
    <name evidence="1" type="ORF">GRFL_0943</name>
</gene>
<name>A0A1L7I226_9FLAO</name>
<protein>
    <submittedName>
        <fullName evidence="1">Uncharacterized protein</fullName>
    </submittedName>
</protein>
<sequence>MIRDIEIKKQDHIIPFDSRTGDAIGINGSNELYIRKTKFTYIQK</sequence>
<keyword evidence="2" id="KW-1185">Reference proteome</keyword>
<accession>A0A1L7I226</accession>
<dbReference type="EMBL" id="CP016359">
    <property type="protein sequence ID" value="APU67667.1"/>
    <property type="molecule type" value="Genomic_DNA"/>
</dbReference>